<evidence type="ECO:0008006" key="2">
    <source>
        <dbReference type="Google" id="ProtNLM"/>
    </source>
</evidence>
<accession>A0A3B1AUF6</accession>
<evidence type="ECO:0000313" key="1">
    <source>
        <dbReference type="EMBL" id="VAX09646.1"/>
    </source>
</evidence>
<proteinExistence type="predicted"/>
<organism evidence="1">
    <name type="scientific">hydrothermal vent metagenome</name>
    <dbReference type="NCBI Taxonomy" id="652676"/>
    <lineage>
        <taxon>unclassified sequences</taxon>
        <taxon>metagenomes</taxon>
        <taxon>ecological metagenomes</taxon>
    </lineage>
</organism>
<protein>
    <recommendedName>
        <fullName evidence="2">Chemoreceptor zinc-binding domain-containing protein</fullName>
    </recommendedName>
</protein>
<dbReference type="Gene3D" id="1.20.120.30">
    <property type="entry name" value="Aspartate receptor, ligand-binding domain"/>
    <property type="match status" value="1"/>
</dbReference>
<gene>
    <name evidence="1" type="ORF">MNBD_GAMMA26-1127</name>
</gene>
<dbReference type="AlphaFoldDB" id="A0A3B1AUF6"/>
<reference evidence="1" key="1">
    <citation type="submission" date="2018-06" db="EMBL/GenBank/DDBJ databases">
        <authorList>
            <person name="Zhirakovskaya E."/>
        </authorList>
    </citation>
    <scope>NUCLEOTIDE SEQUENCE</scope>
</reference>
<name>A0A3B1AUF6_9ZZZZ</name>
<dbReference type="EMBL" id="UOFX01000056">
    <property type="protein sequence ID" value="VAX09646.1"/>
    <property type="molecule type" value="Genomic_DNA"/>
</dbReference>
<sequence length="166" mass="19010">MPSVNETRPALDDVSLALDGLNNAIIEHTKWVAAWSRSAVCGTKFSNEYLSTDSVKQSTFHQWFFSQHHDFLRENNEFTTLERRHNAMHKCVQNIAAKLNAGETLDTSEFNKFLRNEGLFATSLAKTRDALLRLSHSYDFLTGTMNRQACFQLLSQEHARVKRTSE</sequence>